<dbReference type="AlphaFoldDB" id="A0A5J4TUR0"/>
<evidence type="ECO:0000256" key="1">
    <source>
        <dbReference type="SAM" id="MobiDB-lite"/>
    </source>
</evidence>
<gene>
    <name evidence="2" type="ORF">EZS28_042724</name>
</gene>
<proteinExistence type="predicted"/>
<evidence type="ECO:0000313" key="3">
    <source>
        <dbReference type="Proteomes" id="UP000324800"/>
    </source>
</evidence>
<dbReference type="EMBL" id="SNRW01025121">
    <property type="protein sequence ID" value="KAA6361750.1"/>
    <property type="molecule type" value="Genomic_DNA"/>
</dbReference>
<organism evidence="2 3">
    <name type="scientific">Streblomastix strix</name>
    <dbReference type="NCBI Taxonomy" id="222440"/>
    <lineage>
        <taxon>Eukaryota</taxon>
        <taxon>Metamonada</taxon>
        <taxon>Preaxostyla</taxon>
        <taxon>Oxymonadida</taxon>
        <taxon>Streblomastigidae</taxon>
        <taxon>Streblomastix</taxon>
    </lineage>
</organism>
<evidence type="ECO:0000313" key="2">
    <source>
        <dbReference type="EMBL" id="KAA6361750.1"/>
    </source>
</evidence>
<comment type="caution">
    <text evidence="2">The sequence shown here is derived from an EMBL/GenBank/DDBJ whole genome shotgun (WGS) entry which is preliminary data.</text>
</comment>
<accession>A0A5J4TUR0</accession>
<feature type="region of interest" description="Disordered" evidence="1">
    <location>
        <begin position="1"/>
        <end position="46"/>
    </location>
</feature>
<feature type="compositionally biased region" description="Basic and acidic residues" evidence="1">
    <location>
        <begin position="34"/>
        <end position="44"/>
    </location>
</feature>
<name>A0A5J4TUR0_9EUKA</name>
<protein>
    <submittedName>
        <fullName evidence="2">Uncharacterized protein</fullName>
    </submittedName>
</protein>
<sequence>MITKGAGVQAKNSTTSIRKSSINKSIDQGALQQEVDRASRHKEGAGTVALHYDLNLNDRLRERLTNFE</sequence>
<feature type="compositionally biased region" description="Polar residues" evidence="1">
    <location>
        <begin position="10"/>
        <end position="26"/>
    </location>
</feature>
<dbReference type="Proteomes" id="UP000324800">
    <property type="component" value="Unassembled WGS sequence"/>
</dbReference>
<reference evidence="2 3" key="1">
    <citation type="submission" date="2019-03" db="EMBL/GenBank/DDBJ databases">
        <title>Single cell metagenomics reveals metabolic interactions within the superorganism composed of flagellate Streblomastix strix and complex community of Bacteroidetes bacteria on its surface.</title>
        <authorList>
            <person name="Treitli S.C."/>
            <person name="Kolisko M."/>
            <person name="Husnik F."/>
            <person name="Keeling P."/>
            <person name="Hampl V."/>
        </authorList>
    </citation>
    <scope>NUCLEOTIDE SEQUENCE [LARGE SCALE GENOMIC DNA]</scope>
    <source>
        <strain evidence="2">ST1C</strain>
    </source>
</reference>